<dbReference type="RefSeq" id="WP_074358615.1">
    <property type="nucleotide sequence ID" value="NZ_JAXUHJ010000014.1"/>
</dbReference>
<dbReference type="Proteomes" id="UP001369247">
    <property type="component" value="Unassembled WGS sequence"/>
</dbReference>
<protein>
    <submittedName>
        <fullName evidence="1">Uncharacterized protein</fullName>
    </submittedName>
</protein>
<name>A0ABU8TWY9_METWO</name>
<comment type="caution">
    <text evidence="1">The sequence shown here is derived from an EMBL/GenBank/DDBJ whole genome shotgun (WGS) entry which is preliminary data.</text>
</comment>
<evidence type="ECO:0000313" key="1">
    <source>
        <dbReference type="EMBL" id="MEJ8543575.1"/>
    </source>
</evidence>
<reference evidence="1 2" key="1">
    <citation type="submission" date="2023-12" db="EMBL/GenBank/DDBJ databases">
        <title>Phenotypic and Genomic Characterization of Methanothermobacter wolfeii Strain BSEL, a CO2-Capturing Archaeon with Minimal Nutrient Requirements.</title>
        <authorList>
            <person name="Ale Enriquez F."/>
            <person name="Ahring B.K."/>
        </authorList>
    </citation>
    <scope>NUCLEOTIDE SEQUENCE [LARGE SCALE GENOMIC DNA]</scope>
    <source>
        <strain evidence="1 2">BSEL-1</strain>
    </source>
</reference>
<keyword evidence="2" id="KW-1185">Reference proteome</keyword>
<organism evidence="1 2">
    <name type="scientific">Methanothermobacter wolfeii</name>
    <name type="common">Methanobacterium wolfei</name>
    <dbReference type="NCBI Taxonomy" id="145261"/>
    <lineage>
        <taxon>Archaea</taxon>
        <taxon>Methanobacteriati</taxon>
        <taxon>Methanobacteriota</taxon>
        <taxon>Methanomada group</taxon>
        <taxon>Methanobacteria</taxon>
        <taxon>Methanobacteriales</taxon>
        <taxon>Methanobacteriaceae</taxon>
        <taxon>Methanothermobacter</taxon>
    </lineage>
</organism>
<sequence>MINHFETAYIGTPFLQGAEKGQGISVQYLLSHQFRPSSCLNGNSAALALSHQCNYSNGIAMTFILSLFLEGMGTEAVKK</sequence>
<accession>A0ABU8TWY9</accession>
<proteinExistence type="predicted"/>
<gene>
    <name evidence="1" type="ORF">U2150_08740</name>
</gene>
<dbReference type="EMBL" id="JAXUHJ010000014">
    <property type="protein sequence ID" value="MEJ8543575.1"/>
    <property type="molecule type" value="Genomic_DNA"/>
</dbReference>
<evidence type="ECO:0000313" key="2">
    <source>
        <dbReference type="Proteomes" id="UP001369247"/>
    </source>
</evidence>